<name>A0A379ESF1_9PAST</name>
<dbReference type="PANTHER" id="PTHR37512:SF1">
    <property type="entry name" value="NADR_TTD14 AAA DOMAIN-CONTAINING PROTEIN"/>
    <property type="match status" value="1"/>
</dbReference>
<dbReference type="GO" id="GO:0003824">
    <property type="term" value="F:catalytic activity"/>
    <property type="evidence" value="ECO:0007669"/>
    <property type="project" value="InterPro"/>
</dbReference>
<feature type="domain" description="Cytidyltransferase-like" evidence="1">
    <location>
        <begin position="32"/>
        <end position="94"/>
    </location>
</feature>
<accession>A0A379ESF1</accession>
<sequence length="134" mass="16049">MQQKLSALHKVLQITEPNNKKVGVIFGKFLFPVHTGHINMIYEAFSKVDEIHIIVCSDTERDLKLFYDSKMKRMPTVQDRLRWMQQIFKYQKNQIFIHHLIEDGIPSYPNGWQAWAEQVKLLFKEKKLYAKYCF</sequence>
<protein>
    <submittedName>
        <fullName evidence="2">Transcriptional regulator NadR</fullName>
    </submittedName>
</protein>
<dbReference type="InterPro" id="IPR052735">
    <property type="entry name" value="NAD_biosynth-regulator"/>
</dbReference>
<organism evidence="2 3">
    <name type="scientific">Pasteurella canis</name>
    <dbReference type="NCBI Taxonomy" id="753"/>
    <lineage>
        <taxon>Bacteria</taxon>
        <taxon>Pseudomonadati</taxon>
        <taxon>Pseudomonadota</taxon>
        <taxon>Gammaproteobacteria</taxon>
        <taxon>Pasteurellales</taxon>
        <taxon>Pasteurellaceae</taxon>
        <taxon>Pasteurella</taxon>
    </lineage>
</organism>
<dbReference type="InterPro" id="IPR014729">
    <property type="entry name" value="Rossmann-like_a/b/a_fold"/>
</dbReference>
<dbReference type="EMBL" id="UGTV01000008">
    <property type="protein sequence ID" value="SUC03852.1"/>
    <property type="molecule type" value="Genomic_DNA"/>
</dbReference>
<dbReference type="SUPFAM" id="SSF52374">
    <property type="entry name" value="Nucleotidylyl transferase"/>
    <property type="match status" value="1"/>
</dbReference>
<dbReference type="NCBIfam" id="TIGR00125">
    <property type="entry name" value="cyt_tran_rel"/>
    <property type="match status" value="1"/>
</dbReference>
<evidence type="ECO:0000313" key="3">
    <source>
        <dbReference type="Proteomes" id="UP000254704"/>
    </source>
</evidence>
<dbReference type="AlphaFoldDB" id="A0A379ESF1"/>
<evidence type="ECO:0000259" key="1">
    <source>
        <dbReference type="Pfam" id="PF01467"/>
    </source>
</evidence>
<evidence type="ECO:0000313" key="2">
    <source>
        <dbReference type="EMBL" id="SUC03852.1"/>
    </source>
</evidence>
<dbReference type="Gene3D" id="3.40.50.620">
    <property type="entry name" value="HUPs"/>
    <property type="match status" value="1"/>
</dbReference>
<dbReference type="PANTHER" id="PTHR37512">
    <property type="entry name" value="TRIFUNCTIONAL NAD BIOSYNTHESIS/REGULATOR PROTEIN NADR"/>
    <property type="match status" value="1"/>
</dbReference>
<reference evidence="2 3" key="1">
    <citation type="submission" date="2018-06" db="EMBL/GenBank/DDBJ databases">
        <authorList>
            <consortium name="Pathogen Informatics"/>
            <person name="Doyle S."/>
        </authorList>
    </citation>
    <scope>NUCLEOTIDE SEQUENCE [LARGE SCALE GENOMIC DNA]</scope>
    <source>
        <strain evidence="2 3">NCTC11621</strain>
    </source>
</reference>
<proteinExistence type="predicted"/>
<dbReference type="Pfam" id="PF01467">
    <property type="entry name" value="CTP_transf_like"/>
    <property type="match status" value="1"/>
</dbReference>
<gene>
    <name evidence="2" type="primary">nadR_3</name>
    <name evidence="2" type="ORF">NCTC11621_00104</name>
</gene>
<dbReference type="InterPro" id="IPR004821">
    <property type="entry name" value="Cyt_trans-like"/>
</dbReference>
<dbReference type="Proteomes" id="UP000254704">
    <property type="component" value="Unassembled WGS sequence"/>
</dbReference>